<protein>
    <recommendedName>
        <fullName evidence="4">Cyclin-domain-containing protein</fullName>
    </recommendedName>
</protein>
<dbReference type="SUPFAM" id="SSF47954">
    <property type="entry name" value="Cyclin-like"/>
    <property type="match status" value="1"/>
</dbReference>
<dbReference type="InParanoid" id="A0A2K1QIE9"/>
<dbReference type="InterPro" id="IPR013922">
    <property type="entry name" value="Cyclin_PHO80-like"/>
</dbReference>
<dbReference type="GO" id="GO:0000307">
    <property type="term" value="C:cyclin-dependent protein kinase holoenzyme complex"/>
    <property type="evidence" value="ECO:0007669"/>
    <property type="project" value="TreeGrafter"/>
</dbReference>
<dbReference type="Pfam" id="PF08613">
    <property type="entry name" value="Cyclin"/>
    <property type="match status" value="1"/>
</dbReference>
<feature type="compositionally biased region" description="Polar residues" evidence="1">
    <location>
        <begin position="61"/>
        <end position="78"/>
    </location>
</feature>
<comment type="caution">
    <text evidence="2">The sequence shown here is derived from an EMBL/GenBank/DDBJ whole genome shotgun (WGS) entry which is preliminary data.</text>
</comment>
<evidence type="ECO:0000256" key="1">
    <source>
        <dbReference type="SAM" id="MobiDB-lite"/>
    </source>
</evidence>
<dbReference type="EMBL" id="NKHZ01000082">
    <property type="protein sequence ID" value="PNS14623.1"/>
    <property type="molecule type" value="Genomic_DNA"/>
</dbReference>
<feature type="region of interest" description="Disordered" evidence="1">
    <location>
        <begin position="339"/>
        <end position="367"/>
    </location>
</feature>
<dbReference type="PANTHER" id="PTHR15615:SF117">
    <property type="entry name" value="PHO85 CYCLIN PHO80"/>
    <property type="match status" value="1"/>
</dbReference>
<dbReference type="Gene3D" id="1.10.472.10">
    <property type="entry name" value="Cyclin-like"/>
    <property type="match status" value="1"/>
</dbReference>
<name>A0A2K1QIE9_9PEZI</name>
<proteinExistence type="predicted"/>
<keyword evidence="3" id="KW-1185">Reference proteome</keyword>
<dbReference type="OrthoDB" id="337735at2759"/>
<evidence type="ECO:0000313" key="3">
    <source>
        <dbReference type="Proteomes" id="UP000243797"/>
    </source>
</evidence>
<dbReference type="PANTHER" id="PTHR15615">
    <property type="match status" value="1"/>
</dbReference>
<dbReference type="CDD" id="cd20558">
    <property type="entry name" value="CYCLIN_ScPCL7-like"/>
    <property type="match status" value="1"/>
</dbReference>
<feature type="compositionally biased region" description="Low complexity" evidence="1">
    <location>
        <begin position="44"/>
        <end position="54"/>
    </location>
</feature>
<evidence type="ECO:0000313" key="2">
    <source>
        <dbReference type="EMBL" id="PNS14623.1"/>
    </source>
</evidence>
<dbReference type="GO" id="GO:0019901">
    <property type="term" value="F:protein kinase binding"/>
    <property type="evidence" value="ECO:0007669"/>
    <property type="project" value="InterPro"/>
</dbReference>
<organism evidence="2 3">
    <name type="scientific">Sphaceloma murrayae</name>
    <dbReference type="NCBI Taxonomy" id="2082308"/>
    <lineage>
        <taxon>Eukaryota</taxon>
        <taxon>Fungi</taxon>
        <taxon>Dikarya</taxon>
        <taxon>Ascomycota</taxon>
        <taxon>Pezizomycotina</taxon>
        <taxon>Dothideomycetes</taxon>
        <taxon>Dothideomycetidae</taxon>
        <taxon>Myriangiales</taxon>
        <taxon>Elsinoaceae</taxon>
        <taxon>Sphaceloma</taxon>
    </lineage>
</organism>
<dbReference type="GO" id="GO:0005634">
    <property type="term" value="C:nucleus"/>
    <property type="evidence" value="ECO:0007669"/>
    <property type="project" value="TreeGrafter"/>
</dbReference>
<reference evidence="2 3" key="1">
    <citation type="submission" date="2017-06" db="EMBL/GenBank/DDBJ databases">
        <title>Draft genome sequence of a variant of Elsinoe murrayae.</title>
        <authorList>
            <person name="Cheng Q."/>
        </authorList>
    </citation>
    <scope>NUCLEOTIDE SEQUENCE [LARGE SCALE GENOMIC DNA]</scope>
    <source>
        <strain evidence="2 3">CQ-2017a</strain>
    </source>
</reference>
<evidence type="ECO:0008006" key="4">
    <source>
        <dbReference type="Google" id="ProtNLM"/>
    </source>
</evidence>
<feature type="region of interest" description="Disordered" evidence="1">
    <location>
        <begin position="1"/>
        <end position="142"/>
    </location>
</feature>
<gene>
    <name evidence="2" type="ORF">CAC42_1645</name>
</gene>
<accession>A0A2K1QIE9</accession>
<dbReference type="AlphaFoldDB" id="A0A2K1QIE9"/>
<sequence>MSTLTSSASPAASPRLSGYTQYRTTRPTRSPASTPLSKPPTPPAFSSTPSRAFAQPAIPQSPRQQAKAQYVNAGTQYSPEGYPPTAKSAEPEPAPTPCNKRKQVSPSPPMNPSNTTPLTPPAKPHPRDTPAQPMQDAADGDSTVAATAPGMQEMAVASVSAKKPRVDPQGVKIMPRQYETCDPKDLGILIADMLMELIRLNDKIPLKDGKLTRFHSRAPPGISCHDYLNRLIQHATLSPPILLSMVYYIDRLCALYPAFTIGSLTVHRFLITAATVASKGLSDSFWTNPTYARIGGISTSELATLELDFLQRVHFRIVPKPETLVDYYVSLVQRSDDYRLEDDKSSSSSISDGHSDPPADPMEEDPT</sequence>
<dbReference type="InterPro" id="IPR036915">
    <property type="entry name" value="Cyclin-like_sf"/>
</dbReference>
<dbReference type="STRING" id="2082308.A0A2K1QIE9"/>
<feature type="compositionally biased region" description="Low complexity" evidence="1">
    <location>
        <begin position="1"/>
        <end position="36"/>
    </location>
</feature>
<dbReference type="Proteomes" id="UP000243797">
    <property type="component" value="Unassembled WGS sequence"/>
</dbReference>
<dbReference type="GO" id="GO:0016538">
    <property type="term" value="F:cyclin-dependent protein serine/threonine kinase regulator activity"/>
    <property type="evidence" value="ECO:0007669"/>
    <property type="project" value="TreeGrafter"/>
</dbReference>